<dbReference type="Proteomes" id="UP001156215">
    <property type="component" value="Chromosome"/>
</dbReference>
<dbReference type="AlphaFoldDB" id="A0A9E9LWB5"/>
<evidence type="ECO:0000313" key="1">
    <source>
        <dbReference type="EMBL" id="WAW10431.1"/>
    </source>
</evidence>
<dbReference type="RefSeq" id="WP_269309445.1">
    <property type="nucleotide sequence ID" value="NZ_CP098242.1"/>
</dbReference>
<keyword evidence="2" id="KW-1185">Reference proteome</keyword>
<protein>
    <submittedName>
        <fullName evidence="1">Uncharacterized protein</fullName>
    </submittedName>
</protein>
<accession>A0A9E9LWB5</accession>
<dbReference type="KEGG" id="ovb:NB640_01840"/>
<evidence type="ECO:0000313" key="2">
    <source>
        <dbReference type="Proteomes" id="UP001156215"/>
    </source>
</evidence>
<dbReference type="EMBL" id="CP098242">
    <property type="protein sequence ID" value="WAW10431.1"/>
    <property type="molecule type" value="Genomic_DNA"/>
</dbReference>
<name>A0A9E9LWB5_9BURK</name>
<organism evidence="1 2">
    <name type="scientific">Oxalobacter vibrioformis</name>
    <dbReference type="NCBI Taxonomy" id="933080"/>
    <lineage>
        <taxon>Bacteria</taxon>
        <taxon>Pseudomonadati</taxon>
        <taxon>Pseudomonadota</taxon>
        <taxon>Betaproteobacteria</taxon>
        <taxon>Burkholderiales</taxon>
        <taxon>Oxalobacteraceae</taxon>
        <taxon>Oxalobacter</taxon>
    </lineage>
</organism>
<proteinExistence type="predicted"/>
<reference evidence="1" key="1">
    <citation type="journal article" date="2022" name="Front. Microbiol.">
        <title>New perspectives on an old grouping: The genomic and phenotypic variability of Oxalobacter formigenes and the implications for calcium oxalate stone prevention.</title>
        <authorList>
            <person name="Chmiel J.A."/>
            <person name="Carr C."/>
            <person name="Stuivenberg G.A."/>
            <person name="Venema R."/>
            <person name="Chanyi R.M."/>
            <person name="Al K.F."/>
            <person name="Giguere D."/>
            <person name="Say H."/>
            <person name="Akouris P.P."/>
            <person name="Dominguez Romero S.A."/>
            <person name="Kwong A."/>
            <person name="Tai V."/>
            <person name="Koval S.F."/>
            <person name="Razvi H."/>
            <person name="Bjazevic J."/>
            <person name="Burton J.P."/>
        </authorList>
    </citation>
    <scope>NUCLEOTIDE SEQUENCE</scope>
    <source>
        <strain evidence="1">WoOx3</strain>
    </source>
</reference>
<gene>
    <name evidence="1" type="ORF">NB640_01840</name>
</gene>
<sequence length="71" mass="8401">MPNEIRTRKELLIQKLASYDLEYFVQFIRTSDAAKIALATMMMEGFIGYNNWSEDTLYDECMRRSLLPDNK</sequence>